<protein>
    <submittedName>
        <fullName evidence="1">Uncharacterized protein</fullName>
    </submittedName>
</protein>
<gene>
    <name evidence="1" type="ORF">A4H97_33980</name>
</gene>
<evidence type="ECO:0000313" key="1">
    <source>
        <dbReference type="EMBL" id="OQP43425.1"/>
    </source>
</evidence>
<reference evidence="2" key="1">
    <citation type="submission" date="2016-04" db="EMBL/GenBank/DDBJ databases">
        <authorList>
            <person name="Chen L."/>
            <person name="Zhuang W."/>
            <person name="Wang G."/>
        </authorList>
    </citation>
    <scope>NUCLEOTIDE SEQUENCE [LARGE SCALE GENOMIC DNA]</scope>
    <source>
        <strain evidence="2">17621</strain>
    </source>
</reference>
<comment type="caution">
    <text evidence="1">The sequence shown here is derived from an EMBL/GenBank/DDBJ whole genome shotgun (WGS) entry which is preliminary data.</text>
</comment>
<organism evidence="1 2">
    <name type="scientific">Niastella yeongjuensis</name>
    <dbReference type="NCBI Taxonomy" id="354355"/>
    <lineage>
        <taxon>Bacteria</taxon>
        <taxon>Pseudomonadati</taxon>
        <taxon>Bacteroidota</taxon>
        <taxon>Chitinophagia</taxon>
        <taxon>Chitinophagales</taxon>
        <taxon>Chitinophagaceae</taxon>
        <taxon>Niastella</taxon>
    </lineage>
</organism>
<dbReference type="OrthoDB" id="9804281at2"/>
<evidence type="ECO:0000313" key="2">
    <source>
        <dbReference type="Proteomes" id="UP000192610"/>
    </source>
</evidence>
<dbReference type="EMBL" id="LVXG01000047">
    <property type="protein sequence ID" value="OQP43425.1"/>
    <property type="molecule type" value="Genomic_DNA"/>
</dbReference>
<sequence>MITKTVVYKNQAGEAQTVHLRVEGPICVAGCTTKESVYEDNSNRSFLVHLDETKEQDEKIMHYQRLKSAGKIDSYGQQQVKQLLQNVQRVLLPITVRNPYAELLQLPPSVFKPRRTNAHYLAFIEVITFYHQYQREQKKDESTGEVYIETTVADIKAANQLMNEVLLRKSDEQPGACRNYYEVLKQHLQQQLKDSFTNRMISKELHMPISTVKRHNFMLFQAGYLTKLPGAGESKEFTYAITDQQEYQQMKNNITTVLDAILSNIKRSSK</sequence>
<dbReference type="RefSeq" id="WP_133054014.1">
    <property type="nucleotide sequence ID" value="NZ_FOCZ01000024.1"/>
</dbReference>
<dbReference type="AlphaFoldDB" id="A0A1V9EBX0"/>
<dbReference type="Proteomes" id="UP000192610">
    <property type="component" value="Unassembled WGS sequence"/>
</dbReference>
<accession>A0A1V9EBX0</accession>
<keyword evidence="2" id="KW-1185">Reference proteome</keyword>
<dbReference type="STRING" id="354355.SAMN05660816_06705"/>
<name>A0A1V9EBX0_9BACT</name>
<proteinExistence type="predicted"/>